<name>A0A653AJX9_9BACT</name>
<sequence length="590" mass="67467">MNAFKYLILSIGLITILGINSCVETPIDEAVEYNDFYANLNDADAMVMGIYGKVMGLADRLVVLNELRGDMLDVTANADQDLIEINQQKTSKNNYWTNVTPIYEVIQNCNDALYNFKIMLKDNKMTQDEYNERYSDIGAIRCWLYYQLGVQFGTIPYITDPIISINDAVVNQENMLDLDNLIPELIQFMENLPTLENYKNSKLISGTVDGVSLVPYFINKKCLLGDLYLFNNEYDKAATIYREVLSENEDAAATANQSTYRIYDDKAWTGGDVTYFSVLFDRYNTTDGNRLYNAWKNMFKSAADDRYVKNEMIWEITYNSTFAPEYPFVRLFGNQGKGKYILKPSKYAIDEMWGSEKLRNDYPIDCRGISGGVDKTTDGQYLVAKYTMNYDITKPYDNSGKWFLYRAATLHLRFAEAANRSESGGGYPKLAWALINDGIPGSAFSWKHEDGSSYRGDSIKYSSFAPGEPYPTPYYFDGRWSDSPYLRAPWRYNGGIRGRAYLPNVDISATAKTDSIAEIEQMIVKEAGLELAFEGDRWTDLIRVARRLQKLNGTGGQFLHEKMHRKYELAGLPVPDFTSENNWYLPLYIK</sequence>
<dbReference type="EMBL" id="UPXZ01000039">
    <property type="protein sequence ID" value="VBB48015.1"/>
    <property type="molecule type" value="Genomic_DNA"/>
</dbReference>
<dbReference type="AlphaFoldDB" id="A0A653AJX9"/>
<dbReference type="SUPFAM" id="SSF48452">
    <property type="entry name" value="TPR-like"/>
    <property type="match status" value="2"/>
</dbReference>
<keyword evidence="3" id="KW-0732">Signal</keyword>
<reference evidence="7" key="1">
    <citation type="submission" date="2018-07" db="EMBL/GenBank/DDBJ databases">
        <authorList>
            <consortium name="Genoscope - CEA"/>
            <person name="William W."/>
        </authorList>
    </citation>
    <scope>NUCLEOTIDE SEQUENCE</scope>
    <source>
        <strain evidence="7">IK1</strain>
    </source>
</reference>
<gene>
    <name evidence="7" type="ORF">TRIP_D440033</name>
</gene>
<evidence type="ECO:0000256" key="3">
    <source>
        <dbReference type="ARBA" id="ARBA00022729"/>
    </source>
</evidence>
<evidence type="ECO:0000259" key="6">
    <source>
        <dbReference type="Pfam" id="PF07980"/>
    </source>
</evidence>
<evidence type="ECO:0000256" key="4">
    <source>
        <dbReference type="ARBA" id="ARBA00023136"/>
    </source>
</evidence>
<evidence type="ECO:0000256" key="5">
    <source>
        <dbReference type="ARBA" id="ARBA00023237"/>
    </source>
</evidence>
<accession>A0A653AJX9</accession>
<comment type="similarity">
    <text evidence="2">Belongs to the SusD family.</text>
</comment>
<protein>
    <recommendedName>
        <fullName evidence="6">RagB/SusD domain-containing protein</fullName>
    </recommendedName>
</protein>
<dbReference type="InterPro" id="IPR012944">
    <property type="entry name" value="SusD_RagB_dom"/>
</dbReference>
<feature type="domain" description="RagB/SusD" evidence="6">
    <location>
        <begin position="496"/>
        <end position="561"/>
    </location>
</feature>
<evidence type="ECO:0000256" key="1">
    <source>
        <dbReference type="ARBA" id="ARBA00004442"/>
    </source>
</evidence>
<proteinExistence type="inferred from homology"/>
<keyword evidence="4" id="KW-0472">Membrane</keyword>
<evidence type="ECO:0000256" key="2">
    <source>
        <dbReference type="ARBA" id="ARBA00006275"/>
    </source>
</evidence>
<comment type="subcellular location">
    <subcellularLocation>
        <location evidence="1">Cell outer membrane</location>
    </subcellularLocation>
</comment>
<evidence type="ECO:0000313" key="7">
    <source>
        <dbReference type="EMBL" id="VBB48015.1"/>
    </source>
</evidence>
<dbReference type="Gene3D" id="1.25.40.390">
    <property type="match status" value="2"/>
</dbReference>
<dbReference type="GO" id="GO:0009279">
    <property type="term" value="C:cell outer membrane"/>
    <property type="evidence" value="ECO:0007669"/>
    <property type="project" value="UniProtKB-SubCell"/>
</dbReference>
<keyword evidence="5" id="KW-0998">Cell outer membrane</keyword>
<organism evidence="7">
    <name type="scientific">uncultured Paludibacter sp</name>
    <dbReference type="NCBI Taxonomy" id="497635"/>
    <lineage>
        <taxon>Bacteria</taxon>
        <taxon>Pseudomonadati</taxon>
        <taxon>Bacteroidota</taxon>
        <taxon>Bacteroidia</taxon>
        <taxon>Bacteroidales</taxon>
        <taxon>Paludibacteraceae</taxon>
        <taxon>Paludibacter</taxon>
        <taxon>environmental samples</taxon>
    </lineage>
</organism>
<dbReference type="Pfam" id="PF07980">
    <property type="entry name" value="SusD_RagB"/>
    <property type="match status" value="1"/>
</dbReference>
<dbReference type="InterPro" id="IPR011990">
    <property type="entry name" value="TPR-like_helical_dom_sf"/>
</dbReference>